<feature type="domain" description="TonB-dependent receptor plug" evidence="13">
    <location>
        <begin position="123"/>
        <end position="221"/>
    </location>
</feature>
<name>A0AAU7BX08_9FLAO</name>
<accession>A0AAU7BX08</accession>
<evidence type="ECO:0000256" key="8">
    <source>
        <dbReference type="ARBA" id="ARBA00023170"/>
    </source>
</evidence>
<evidence type="ECO:0000256" key="6">
    <source>
        <dbReference type="ARBA" id="ARBA00023077"/>
    </source>
</evidence>
<dbReference type="InterPro" id="IPR000531">
    <property type="entry name" value="Beta-barrel_TonB"/>
</dbReference>
<dbReference type="PANTHER" id="PTHR30069">
    <property type="entry name" value="TONB-DEPENDENT OUTER MEMBRANE RECEPTOR"/>
    <property type="match status" value="1"/>
</dbReference>
<dbReference type="Pfam" id="PF07715">
    <property type="entry name" value="Plug"/>
    <property type="match status" value="1"/>
</dbReference>
<keyword evidence="6 11" id="KW-0798">TonB box</keyword>
<dbReference type="Pfam" id="PF00593">
    <property type="entry name" value="TonB_dep_Rec_b-barrel"/>
    <property type="match status" value="1"/>
</dbReference>
<dbReference type="InterPro" id="IPR039426">
    <property type="entry name" value="TonB-dep_rcpt-like"/>
</dbReference>
<keyword evidence="2 10" id="KW-0813">Transport</keyword>
<keyword evidence="9 10" id="KW-0998">Cell outer membrane</keyword>
<comment type="similarity">
    <text evidence="10 11">Belongs to the TonB-dependent receptor family.</text>
</comment>
<reference evidence="14" key="1">
    <citation type="submission" date="2024-05" db="EMBL/GenBank/DDBJ databases">
        <title>Pontimicrobium maritimus sp. nov., isolated form sea water.</title>
        <authorList>
            <person name="Muhammad N."/>
            <person name="Vuong T.Q."/>
            <person name="Han H.L."/>
            <person name="Kim S.-G."/>
        </authorList>
    </citation>
    <scope>NUCLEOTIDE SEQUENCE</scope>
    <source>
        <strain evidence="14">SW4</strain>
    </source>
</reference>
<sequence length="799" mass="90823">MKYYLLLLICCFYNTISSQNCNSNFSGVVQDFHDGTPIIAATVYIESLKKYTTTDNNGKFLFENLCDGEIEVIVSHISCETKRLNIEIKGNSYFKVSLEHHIEELGEIKIEGKSNNILTKTSQETLLKSESLERFSASSLGDALKLVSGVSSINTGNSIVKPVINGLHSSRVVVMTNGVRLQDQEWGIEHAPNIDLNTAGSINVIKGANALAYGGDAIGGVIVLKPSRVSLKDSLYGKTIISGQTNGRGFSANSSLTKTYQKGWFMGAQASLKRFGDFESPKYNLTNTGLNSKGFSLNGGYKSFEQGFNVYYSFLDNEIAILKASHIGNIEDLVNAINSQNPLVIEKFSYDINPPRQEVTHQIIKADFYKRFENFGRLEAQYDFQNNQRYEYDIRVGDDKNKPAIDLTLKTHSFRTSLKVDSNSSSTYEFGFNAGFQDNFANPDTGVRRLIPDYDKYDFGVFAITSLKPNENTNIDFGIRYDFNRIDAKKFYLSSRWSERDYDKDFSDIVIDDLGTQLLTNPIFNYHNISASMGVSYKIDEKSSMIFNYGLSNRAPNPAELFSDGLHHSAARIELGDLRIKQETSNRVSGVYRYENNAFYINIEPFYNHIKDYIFIEPTSTEQTLRGAFPVWSYNQTNASLYGIDIASNYKFNQQWSFNHKSSFIKGRDLKQRIALIDMPSFKTVNIISYSNSKWLNFNSELQSELILRQNDYPNYNFEVYVPTTEEFVEVDVSTPPPTYHLLHFQSDITLNLSTKTDLNIGLNITNVFNISYREYLNRSRYFSDDLGRNIMLQLKLNY</sequence>
<keyword evidence="3 10" id="KW-1134">Transmembrane beta strand</keyword>
<keyword evidence="4 10" id="KW-0812">Transmembrane</keyword>
<organism evidence="14">
    <name type="scientific">Pontimicrobium sp. SW4</name>
    <dbReference type="NCBI Taxonomy" id="3153519"/>
    <lineage>
        <taxon>Bacteria</taxon>
        <taxon>Pseudomonadati</taxon>
        <taxon>Bacteroidota</taxon>
        <taxon>Flavobacteriia</taxon>
        <taxon>Flavobacteriales</taxon>
        <taxon>Flavobacteriaceae</taxon>
        <taxon>Pontimicrobium</taxon>
    </lineage>
</organism>
<evidence type="ECO:0000259" key="13">
    <source>
        <dbReference type="Pfam" id="PF07715"/>
    </source>
</evidence>
<dbReference type="RefSeq" id="WP_347926017.1">
    <property type="nucleotide sequence ID" value="NZ_CP157199.1"/>
</dbReference>
<comment type="subcellular location">
    <subcellularLocation>
        <location evidence="1 10">Cell outer membrane</location>
        <topology evidence="1 10">Multi-pass membrane protein</topology>
    </subcellularLocation>
</comment>
<evidence type="ECO:0000256" key="10">
    <source>
        <dbReference type="PROSITE-ProRule" id="PRU01360"/>
    </source>
</evidence>
<evidence type="ECO:0000256" key="11">
    <source>
        <dbReference type="RuleBase" id="RU003357"/>
    </source>
</evidence>
<keyword evidence="7 10" id="KW-0472">Membrane</keyword>
<dbReference type="SUPFAM" id="SSF56935">
    <property type="entry name" value="Porins"/>
    <property type="match status" value="1"/>
</dbReference>
<dbReference type="Gene3D" id="2.170.130.10">
    <property type="entry name" value="TonB-dependent receptor, plug domain"/>
    <property type="match status" value="1"/>
</dbReference>
<dbReference type="InterPro" id="IPR036942">
    <property type="entry name" value="Beta-barrel_TonB_sf"/>
</dbReference>
<dbReference type="PANTHER" id="PTHR30069:SF29">
    <property type="entry name" value="HEMOGLOBIN AND HEMOGLOBIN-HAPTOGLOBIN-BINDING PROTEIN 1-RELATED"/>
    <property type="match status" value="1"/>
</dbReference>
<dbReference type="GO" id="GO:0044718">
    <property type="term" value="P:siderophore transmembrane transport"/>
    <property type="evidence" value="ECO:0007669"/>
    <property type="project" value="TreeGrafter"/>
</dbReference>
<dbReference type="AlphaFoldDB" id="A0AAU7BX08"/>
<evidence type="ECO:0000256" key="3">
    <source>
        <dbReference type="ARBA" id="ARBA00022452"/>
    </source>
</evidence>
<dbReference type="InterPro" id="IPR008969">
    <property type="entry name" value="CarboxyPept-like_regulatory"/>
</dbReference>
<dbReference type="Gene3D" id="2.60.40.1120">
    <property type="entry name" value="Carboxypeptidase-like, regulatory domain"/>
    <property type="match status" value="1"/>
</dbReference>
<proteinExistence type="inferred from homology"/>
<dbReference type="InterPro" id="IPR012910">
    <property type="entry name" value="Plug_dom"/>
</dbReference>
<dbReference type="GO" id="GO:0009279">
    <property type="term" value="C:cell outer membrane"/>
    <property type="evidence" value="ECO:0007669"/>
    <property type="project" value="UniProtKB-SubCell"/>
</dbReference>
<dbReference type="Gene3D" id="2.40.170.20">
    <property type="entry name" value="TonB-dependent receptor, beta-barrel domain"/>
    <property type="match status" value="1"/>
</dbReference>
<keyword evidence="5" id="KW-0732">Signal</keyword>
<feature type="domain" description="TonB-dependent receptor-like beta-barrel" evidence="12">
    <location>
        <begin position="259"/>
        <end position="768"/>
    </location>
</feature>
<dbReference type="SUPFAM" id="SSF49464">
    <property type="entry name" value="Carboxypeptidase regulatory domain-like"/>
    <property type="match status" value="1"/>
</dbReference>
<protein>
    <submittedName>
        <fullName evidence="14">TonB-dependent receptor</fullName>
    </submittedName>
</protein>
<dbReference type="Pfam" id="PF13715">
    <property type="entry name" value="CarbopepD_reg_2"/>
    <property type="match status" value="1"/>
</dbReference>
<evidence type="ECO:0000256" key="5">
    <source>
        <dbReference type="ARBA" id="ARBA00022729"/>
    </source>
</evidence>
<dbReference type="EMBL" id="CP157199">
    <property type="protein sequence ID" value="XBG62649.1"/>
    <property type="molecule type" value="Genomic_DNA"/>
</dbReference>
<evidence type="ECO:0000259" key="12">
    <source>
        <dbReference type="Pfam" id="PF00593"/>
    </source>
</evidence>
<evidence type="ECO:0000256" key="2">
    <source>
        <dbReference type="ARBA" id="ARBA00022448"/>
    </source>
</evidence>
<evidence type="ECO:0000313" key="14">
    <source>
        <dbReference type="EMBL" id="XBG62649.1"/>
    </source>
</evidence>
<gene>
    <name evidence="14" type="ORF">ABGB03_06985</name>
</gene>
<evidence type="ECO:0000256" key="1">
    <source>
        <dbReference type="ARBA" id="ARBA00004571"/>
    </source>
</evidence>
<evidence type="ECO:0000256" key="4">
    <source>
        <dbReference type="ARBA" id="ARBA00022692"/>
    </source>
</evidence>
<evidence type="ECO:0000256" key="9">
    <source>
        <dbReference type="ARBA" id="ARBA00023237"/>
    </source>
</evidence>
<evidence type="ECO:0000256" key="7">
    <source>
        <dbReference type="ARBA" id="ARBA00023136"/>
    </source>
</evidence>
<dbReference type="GO" id="GO:0015344">
    <property type="term" value="F:siderophore uptake transmembrane transporter activity"/>
    <property type="evidence" value="ECO:0007669"/>
    <property type="project" value="TreeGrafter"/>
</dbReference>
<dbReference type="InterPro" id="IPR037066">
    <property type="entry name" value="Plug_dom_sf"/>
</dbReference>
<dbReference type="PROSITE" id="PS52016">
    <property type="entry name" value="TONB_DEPENDENT_REC_3"/>
    <property type="match status" value="1"/>
</dbReference>
<keyword evidence="8 14" id="KW-0675">Receptor</keyword>